<dbReference type="GO" id="GO:0048513">
    <property type="term" value="P:animal organ development"/>
    <property type="evidence" value="ECO:0007669"/>
    <property type="project" value="UniProtKB-ARBA"/>
</dbReference>
<comment type="subcellular location">
    <subcellularLocation>
        <location evidence="2">Cytoplasm</location>
        <location evidence="2">Cytoskeleton</location>
        <location evidence="2">Cilium axoneme</location>
    </subcellularLocation>
    <subcellularLocation>
        <location evidence="1">Cytoplasm</location>
        <location evidence="1">Cytoskeleton</location>
        <location evidence="1">Cilium basal body</location>
    </subcellularLocation>
</comment>
<dbReference type="InterPro" id="IPR041476">
    <property type="entry name" value="TRAF3IP1_C"/>
</dbReference>
<dbReference type="FunFam" id="1.10.418.50:FF:000001">
    <property type="entry name" value="TRAF3-interacting protein 1 isoform X1"/>
    <property type="match status" value="2"/>
</dbReference>
<gene>
    <name evidence="16" type="ORF">PF004_g7463</name>
    <name evidence="15" type="ORF">PF007_g3905</name>
    <name evidence="14" type="ORF">PF011_g7312</name>
</gene>
<feature type="region of interest" description="Disordered" evidence="11">
    <location>
        <begin position="447"/>
        <end position="682"/>
    </location>
</feature>
<dbReference type="Pfam" id="PF17749">
    <property type="entry name" value="MIP-T3_C"/>
    <property type="match status" value="1"/>
</dbReference>
<dbReference type="Proteomes" id="UP000441208">
    <property type="component" value="Unassembled WGS sequence"/>
</dbReference>
<feature type="compositionally biased region" description="Low complexity" evidence="11">
    <location>
        <begin position="249"/>
        <end position="264"/>
    </location>
</feature>
<feature type="compositionally biased region" description="Acidic residues" evidence="11">
    <location>
        <begin position="594"/>
        <end position="603"/>
    </location>
</feature>
<dbReference type="EMBL" id="QXFZ01000120">
    <property type="protein sequence ID" value="KAE9132015.1"/>
    <property type="molecule type" value="Genomic_DNA"/>
</dbReference>
<dbReference type="Pfam" id="PF10243">
    <property type="entry name" value="MIP-T3"/>
    <property type="match status" value="2"/>
</dbReference>
<dbReference type="Gene3D" id="1.10.418.50">
    <property type="entry name" value="Microtubule-binding protein MIP-T3"/>
    <property type="match status" value="2"/>
</dbReference>
<keyword evidence="3" id="KW-0963">Cytoplasm</keyword>
<dbReference type="GO" id="GO:0048731">
    <property type="term" value="P:system development"/>
    <property type="evidence" value="ECO:0007669"/>
    <property type="project" value="UniProtKB-ARBA"/>
</dbReference>
<dbReference type="PANTHER" id="PTHR31363:SF0">
    <property type="entry name" value="TRAF3-INTERACTING PROTEIN 1"/>
    <property type="match status" value="1"/>
</dbReference>
<comment type="caution">
    <text evidence="15">The sequence shown here is derived from an EMBL/GenBank/DDBJ whole genome shotgun (WGS) entry which is preliminary data.</text>
</comment>
<evidence type="ECO:0000256" key="1">
    <source>
        <dbReference type="ARBA" id="ARBA00004120"/>
    </source>
</evidence>
<name>A0A6A3TA10_9STRA</name>
<dbReference type="GO" id="GO:0008017">
    <property type="term" value="F:microtubule binding"/>
    <property type="evidence" value="ECO:0007669"/>
    <property type="project" value="InterPro"/>
</dbReference>
<evidence type="ECO:0000256" key="2">
    <source>
        <dbReference type="ARBA" id="ARBA00004430"/>
    </source>
</evidence>
<dbReference type="InterPro" id="IPR042576">
    <property type="entry name" value="TRAF3IP1_N_sf"/>
</dbReference>
<evidence type="ECO:0000256" key="6">
    <source>
        <dbReference type="ARBA" id="ARBA00023212"/>
    </source>
</evidence>
<evidence type="ECO:0000313" key="19">
    <source>
        <dbReference type="Proteomes" id="UP000476176"/>
    </source>
</evidence>
<dbReference type="GO" id="GO:0060271">
    <property type="term" value="P:cilium assembly"/>
    <property type="evidence" value="ECO:0007669"/>
    <property type="project" value="TreeGrafter"/>
</dbReference>
<dbReference type="GO" id="GO:0070507">
    <property type="term" value="P:regulation of microtubule cytoskeleton organization"/>
    <property type="evidence" value="ECO:0007669"/>
    <property type="project" value="TreeGrafter"/>
</dbReference>
<organism evidence="15 17">
    <name type="scientific">Phytophthora fragariae</name>
    <dbReference type="NCBI Taxonomy" id="53985"/>
    <lineage>
        <taxon>Eukaryota</taxon>
        <taxon>Sar</taxon>
        <taxon>Stramenopiles</taxon>
        <taxon>Oomycota</taxon>
        <taxon>Peronosporomycetes</taxon>
        <taxon>Peronosporales</taxon>
        <taxon>Peronosporaceae</taxon>
        <taxon>Phytophthora</taxon>
    </lineage>
</organism>
<keyword evidence="5 10" id="KW-0175">Coiled coil</keyword>
<dbReference type="EMBL" id="QXGC01000323">
    <property type="protein sequence ID" value="KAE9240549.1"/>
    <property type="molecule type" value="Genomic_DNA"/>
</dbReference>
<keyword evidence="6" id="KW-0206">Cytoskeleton</keyword>
<evidence type="ECO:0000256" key="9">
    <source>
        <dbReference type="ARBA" id="ARBA00070492"/>
    </source>
</evidence>
<feature type="domain" description="TRAF3-interacting protein 1 N-terminal" evidence="12">
    <location>
        <begin position="72"/>
        <end position="177"/>
    </location>
</feature>
<keyword evidence="7" id="KW-0966">Cell projection</keyword>
<evidence type="ECO:0000313" key="18">
    <source>
        <dbReference type="Proteomes" id="UP000460718"/>
    </source>
</evidence>
<reference evidence="15 17" key="1">
    <citation type="submission" date="2018-08" db="EMBL/GenBank/DDBJ databases">
        <title>Genomic investigation of the strawberry pathogen Phytophthora fragariae indicates pathogenicity is determined by transcriptional variation in three key races.</title>
        <authorList>
            <person name="Adams T.M."/>
            <person name="Armitage A.D."/>
            <person name="Sobczyk M.K."/>
            <person name="Bates H.J."/>
            <person name="Dunwell J.M."/>
            <person name="Nellist C.F."/>
            <person name="Harrison R.J."/>
        </authorList>
    </citation>
    <scope>NUCLEOTIDE SEQUENCE [LARGE SCALE GENOMIC DNA]</scope>
    <source>
        <strain evidence="16 19">BC-23</strain>
        <strain evidence="15 17">NOV-71</strain>
        <strain evidence="14 18">SCRP245</strain>
    </source>
</reference>
<feature type="compositionally biased region" description="Basic and acidic residues" evidence="11">
    <location>
        <begin position="224"/>
        <end position="248"/>
    </location>
</feature>
<sequence length="799" mass="85274">MLQASRFPEVSTHPSTTIAGFLLRYFEAGRQPDSTRLKPEQARVLFFAAASFSSRERRSSGPIARLRPFMIEQLQPLIAKPKLADKLLAKPPFRFLHDVFTAVTQSTGFAQGLYNDFELGSANLKDKPQKTAFLDKMIVCVGQSLGKDVDVRSSKIVAGLEPENTNLLLQGLAQAAKDKSLDWGKAVQAALAKVPTLTVDGEVAPVAAPAAAAAEAAPAAARPSSKDRSGSAEAKEKVRRESRAETKGSSEGPAPATAAAPPRSAESKGEAQAPPPSSKQAAPETSQAKVSRTGSSKDNNLDEALLQRIAECNGDVERTKTVVEQVISKPKMSPKLLGKPPFRFLHDVISEFTRATGFAEGLYSGEELDSGAIKEKGPKMDYLNKIIQCVSCQLNVEVDAKPAKIVAGLEPEATCKFLQLLAVACKCKAGSSSEAVKRVLAGDTALRGTSGNVKKPGSRERTPETKQPSRSSTPRAEPQPAAEAKENPKEAGPGSFTGPMKPLAVKSSAGDADNDNDGGNLRFGGDSKADEGDDGGVRLGTSAPGTSGTSRTSRPTTARRRPPKLKENVTEVGRLMVPDAKAAPVAGIMKDGDNNDTDSEDEAAGGAAGDETSNQPHSALLPGDAGAHGRLVRDILKDQSAEEAARRAKEGEDNATATANEAETGIRLGRRKKSFKPERMKSSSAAAASSLAEMNALRADIQRLCQAANPVGKSVEFVHEDLDAMSKELEFWRKEYARKRDALTDEQKRTEEALQPLQVQLREVEEQVKEQLHKINSLKAVIAKNEEKTQQLLRMVVSA</sequence>
<evidence type="ECO:0000256" key="10">
    <source>
        <dbReference type="SAM" id="Coils"/>
    </source>
</evidence>
<evidence type="ECO:0000259" key="12">
    <source>
        <dbReference type="Pfam" id="PF10243"/>
    </source>
</evidence>
<dbReference type="PANTHER" id="PTHR31363">
    <property type="entry name" value="TRAF3-INTERACTING PROTEIN 1"/>
    <property type="match status" value="1"/>
</dbReference>
<feature type="domain" description="TRAF3-interacting protein 1 N-terminal" evidence="12">
    <location>
        <begin position="316"/>
        <end position="426"/>
    </location>
</feature>
<feature type="region of interest" description="Disordered" evidence="11">
    <location>
        <begin position="215"/>
        <end position="301"/>
    </location>
</feature>
<evidence type="ECO:0000256" key="11">
    <source>
        <dbReference type="SAM" id="MobiDB-lite"/>
    </source>
</evidence>
<evidence type="ECO:0000256" key="5">
    <source>
        <dbReference type="ARBA" id="ARBA00023054"/>
    </source>
</evidence>
<dbReference type="AlphaFoldDB" id="A0A6A3TA10"/>
<evidence type="ECO:0000259" key="13">
    <source>
        <dbReference type="Pfam" id="PF17749"/>
    </source>
</evidence>
<keyword evidence="4" id="KW-0970">Cilium biogenesis/degradation</keyword>
<feature type="coiled-coil region" evidence="10">
    <location>
        <begin position="715"/>
        <end position="781"/>
    </location>
</feature>
<protein>
    <recommendedName>
        <fullName evidence="9">TRAF3-interacting protein 1</fullName>
    </recommendedName>
</protein>
<evidence type="ECO:0000256" key="7">
    <source>
        <dbReference type="ARBA" id="ARBA00023273"/>
    </source>
</evidence>
<evidence type="ECO:0000313" key="15">
    <source>
        <dbReference type="EMBL" id="KAE9132015.1"/>
    </source>
</evidence>
<proteinExistence type="inferred from homology"/>
<dbReference type="GO" id="GO:0030992">
    <property type="term" value="C:intraciliary transport particle B"/>
    <property type="evidence" value="ECO:0007669"/>
    <property type="project" value="TreeGrafter"/>
</dbReference>
<feature type="compositionally biased region" description="Low complexity" evidence="11">
    <location>
        <begin position="654"/>
        <end position="665"/>
    </location>
</feature>
<dbReference type="InterPro" id="IPR040468">
    <property type="entry name" value="TRAF3IP1_N"/>
</dbReference>
<dbReference type="Proteomes" id="UP000460718">
    <property type="component" value="Unassembled WGS sequence"/>
</dbReference>
<feature type="compositionally biased region" description="Low complexity" evidence="11">
    <location>
        <begin position="540"/>
        <end position="556"/>
    </location>
</feature>
<dbReference type="Proteomes" id="UP000476176">
    <property type="component" value="Unassembled WGS sequence"/>
</dbReference>
<feature type="domain" description="TRAF3-interacting protein 1 C-terminal" evidence="13">
    <location>
        <begin position="624"/>
        <end position="796"/>
    </location>
</feature>
<dbReference type="EMBL" id="QXFW01000323">
    <property type="protein sequence ID" value="KAE9016117.1"/>
    <property type="molecule type" value="Genomic_DNA"/>
</dbReference>
<evidence type="ECO:0000313" key="16">
    <source>
        <dbReference type="EMBL" id="KAE9240549.1"/>
    </source>
</evidence>
<comment type="similarity">
    <text evidence="8">Belongs to the TRAF3IP1 family.</text>
</comment>
<accession>A0A6A3TA10</accession>
<feature type="compositionally biased region" description="Basic and acidic residues" evidence="11">
    <location>
        <begin position="631"/>
        <end position="652"/>
    </location>
</feature>
<dbReference type="GO" id="GO:0042073">
    <property type="term" value="P:intraciliary transport"/>
    <property type="evidence" value="ECO:0007669"/>
    <property type="project" value="TreeGrafter"/>
</dbReference>
<evidence type="ECO:0000313" key="17">
    <source>
        <dbReference type="Proteomes" id="UP000441208"/>
    </source>
</evidence>
<evidence type="ECO:0000256" key="8">
    <source>
        <dbReference type="ARBA" id="ARBA00043971"/>
    </source>
</evidence>
<feature type="compositionally biased region" description="Polar residues" evidence="11">
    <location>
        <begin position="284"/>
        <end position="298"/>
    </location>
</feature>
<dbReference type="InterPro" id="IPR018799">
    <property type="entry name" value="TRAF3IP1"/>
</dbReference>
<evidence type="ECO:0000256" key="3">
    <source>
        <dbReference type="ARBA" id="ARBA00022490"/>
    </source>
</evidence>
<dbReference type="GO" id="GO:0036064">
    <property type="term" value="C:ciliary basal body"/>
    <property type="evidence" value="ECO:0007669"/>
    <property type="project" value="TreeGrafter"/>
</dbReference>
<evidence type="ECO:0000313" key="14">
    <source>
        <dbReference type="EMBL" id="KAE9016117.1"/>
    </source>
</evidence>
<dbReference type="GO" id="GO:0005930">
    <property type="term" value="C:axoneme"/>
    <property type="evidence" value="ECO:0007669"/>
    <property type="project" value="UniProtKB-SubCell"/>
</dbReference>
<evidence type="ECO:0000256" key="4">
    <source>
        <dbReference type="ARBA" id="ARBA00022794"/>
    </source>
</evidence>